<dbReference type="SMART" id="SM00895">
    <property type="entry name" value="FCD"/>
    <property type="match status" value="1"/>
</dbReference>
<reference evidence="5 6" key="1">
    <citation type="journal article" date="2014" name="Genome Announc.">
        <title>Draft Genome Sequence of Marinomonas sp. Strain D104, a Polycyclic Aromatic Hydrocarbon-Degrading Bacterium from the Deep-Sea Sediment of the Arctic Ocean.</title>
        <authorList>
            <person name="Dong C."/>
            <person name="Bai X."/>
            <person name="Lai Q."/>
            <person name="Xie Y."/>
            <person name="Chen X."/>
            <person name="Shao Z."/>
        </authorList>
    </citation>
    <scope>NUCLEOTIDE SEQUENCE [LARGE SCALE GENOMIC DNA]</scope>
    <source>
        <strain evidence="5 6">D104</strain>
    </source>
</reference>
<dbReference type="Pfam" id="PF07729">
    <property type="entry name" value="FCD"/>
    <property type="match status" value="1"/>
</dbReference>
<dbReference type="SUPFAM" id="SSF48008">
    <property type="entry name" value="GntR ligand-binding domain-like"/>
    <property type="match status" value="1"/>
</dbReference>
<dbReference type="PANTHER" id="PTHR43537:SF41">
    <property type="entry name" value="TRANSCRIPTIONAL REGULATORY PROTEIN"/>
    <property type="match status" value="1"/>
</dbReference>
<accession>W1RY98</accession>
<dbReference type="InterPro" id="IPR011711">
    <property type="entry name" value="GntR_C"/>
</dbReference>
<dbReference type="SMART" id="SM00345">
    <property type="entry name" value="HTH_GNTR"/>
    <property type="match status" value="1"/>
</dbReference>
<keyword evidence="6" id="KW-1185">Reference proteome</keyword>
<evidence type="ECO:0000313" key="5">
    <source>
        <dbReference type="EMBL" id="ETI59803.1"/>
    </source>
</evidence>
<evidence type="ECO:0000259" key="4">
    <source>
        <dbReference type="PROSITE" id="PS50949"/>
    </source>
</evidence>
<dbReference type="Proteomes" id="UP000018857">
    <property type="component" value="Unassembled WGS sequence"/>
</dbReference>
<evidence type="ECO:0000256" key="3">
    <source>
        <dbReference type="ARBA" id="ARBA00023163"/>
    </source>
</evidence>
<dbReference type="GO" id="GO:0003677">
    <property type="term" value="F:DNA binding"/>
    <property type="evidence" value="ECO:0007669"/>
    <property type="project" value="UniProtKB-KW"/>
</dbReference>
<dbReference type="PANTHER" id="PTHR43537">
    <property type="entry name" value="TRANSCRIPTIONAL REGULATOR, GNTR FAMILY"/>
    <property type="match status" value="1"/>
</dbReference>
<gene>
    <name evidence="5" type="ORF">D104_11220</name>
</gene>
<dbReference type="Gene3D" id="1.20.120.530">
    <property type="entry name" value="GntR ligand-binding domain-like"/>
    <property type="match status" value="1"/>
</dbReference>
<dbReference type="InterPro" id="IPR036390">
    <property type="entry name" value="WH_DNA-bd_sf"/>
</dbReference>
<evidence type="ECO:0000256" key="1">
    <source>
        <dbReference type="ARBA" id="ARBA00023015"/>
    </source>
</evidence>
<dbReference type="PROSITE" id="PS50949">
    <property type="entry name" value="HTH_GNTR"/>
    <property type="match status" value="1"/>
</dbReference>
<dbReference type="PATRIC" id="fig|1208321.3.peg.2233"/>
<keyword evidence="3" id="KW-0804">Transcription</keyword>
<dbReference type="AlphaFoldDB" id="W1RY98"/>
<keyword evidence="2" id="KW-0238">DNA-binding</keyword>
<keyword evidence="1" id="KW-0805">Transcription regulation</keyword>
<dbReference type="SUPFAM" id="SSF46785">
    <property type="entry name" value="Winged helix' DNA-binding domain"/>
    <property type="match status" value="1"/>
</dbReference>
<dbReference type="GO" id="GO:0003700">
    <property type="term" value="F:DNA-binding transcription factor activity"/>
    <property type="evidence" value="ECO:0007669"/>
    <property type="project" value="InterPro"/>
</dbReference>
<organism evidence="5 6">
    <name type="scientific">Marinomonas profundimaris</name>
    <dbReference type="NCBI Taxonomy" id="1208321"/>
    <lineage>
        <taxon>Bacteria</taxon>
        <taxon>Pseudomonadati</taxon>
        <taxon>Pseudomonadota</taxon>
        <taxon>Gammaproteobacteria</taxon>
        <taxon>Oceanospirillales</taxon>
        <taxon>Oceanospirillaceae</taxon>
        <taxon>Marinomonas</taxon>
    </lineage>
</organism>
<dbReference type="CDD" id="cd07377">
    <property type="entry name" value="WHTH_GntR"/>
    <property type="match status" value="1"/>
</dbReference>
<protein>
    <submittedName>
        <fullName evidence="5">GntR family transcriptional regulator</fullName>
    </submittedName>
</protein>
<comment type="caution">
    <text evidence="5">The sequence shown here is derived from an EMBL/GenBank/DDBJ whole genome shotgun (WGS) entry which is preliminary data.</text>
</comment>
<dbReference type="InterPro" id="IPR000524">
    <property type="entry name" value="Tscrpt_reg_HTH_GntR"/>
</dbReference>
<name>W1RY98_9GAMM</name>
<dbReference type="PRINTS" id="PR00035">
    <property type="entry name" value="HTHGNTR"/>
</dbReference>
<feature type="domain" description="HTH gntR-type" evidence="4">
    <location>
        <begin position="12"/>
        <end position="79"/>
    </location>
</feature>
<evidence type="ECO:0000313" key="6">
    <source>
        <dbReference type="Proteomes" id="UP000018857"/>
    </source>
</evidence>
<dbReference type="InterPro" id="IPR008920">
    <property type="entry name" value="TF_FadR/GntR_C"/>
</dbReference>
<sequence length="224" mass="25148">MTLAQKRAVIRQSLPDVIVADLRQRILSGDLAEGELIRQELLAEEYDVSRMPIREALKRLDAEGLVVFTNNRGATVTLHTLDEIAEIFDVRMLLEVDLFTRAIPLMQAAHFTECEQLLKDMEASYQAGDVAAWGPLNARYHNVLYAAAGRKLTSNLLERASLQSNRYVSLHIDQLKNAAHAQQDHSELLSLARQGDINGAAEKLRSHIESTKLQVLEWIAAARR</sequence>
<evidence type="ECO:0000256" key="2">
    <source>
        <dbReference type="ARBA" id="ARBA00023125"/>
    </source>
</evidence>
<dbReference type="InterPro" id="IPR036388">
    <property type="entry name" value="WH-like_DNA-bd_sf"/>
</dbReference>
<dbReference type="eggNOG" id="COG1802">
    <property type="taxonomic scope" value="Bacteria"/>
</dbReference>
<dbReference type="Pfam" id="PF00392">
    <property type="entry name" value="GntR"/>
    <property type="match status" value="1"/>
</dbReference>
<dbReference type="EMBL" id="AYOZ01000023">
    <property type="protein sequence ID" value="ETI59803.1"/>
    <property type="molecule type" value="Genomic_DNA"/>
</dbReference>
<proteinExistence type="predicted"/>
<dbReference type="Gene3D" id="1.10.10.10">
    <property type="entry name" value="Winged helix-like DNA-binding domain superfamily/Winged helix DNA-binding domain"/>
    <property type="match status" value="1"/>
</dbReference>
<dbReference type="STRING" id="1208321.D104_11220"/>